<dbReference type="GO" id="GO:0016787">
    <property type="term" value="F:hydrolase activity"/>
    <property type="evidence" value="ECO:0007669"/>
    <property type="project" value="UniProtKB-KW"/>
</dbReference>
<dbReference type="InterPro" id="IPR050309">
    <property type="entry name" value="Type-B_Carboxylest/Lipase"/>
</dbReference>
<keyword evidence="6" id="KW-1185">Reference proteome</keyword>
<organism evidence="5 6">
    <name type="scientific">Hyaloscypha variabilis (strain UAMH 11265 / GT02V1 / F)</name>
    <name type="common">Meliniomyces variabilis</name>
    <dbReference type="NCBI Taxonomy" id="1149755"/>
    <lineage>
        <taxon>Eukaryota</taxon>
        <taxon>Fungi</taxon>
        <taxon>Dikarya</taxon>
        <taxon>Ascomycota</taxon>
        <taxon>Pezizomycotina</taxon>
        <taxon>Leotiomycetes</taxon>
        <taxon>Helotiales</taxon>
        <taxon>Hyaloscyphaceae</taxon>
        <taxon>Hyaloscypha</taxon>
        <taxon>Hyaloscypha variabilis</taxon>
    </lineage>
</organism>
<dbReference type="EMBL" id="KZ613937">
    <property type="protein sequence ID" value="PMD49030.1"/>
    <property type="molecule type" value="Genomic_DNA"/>
</dbReference>
<dbReference type="InterPro" id="IPR019826">
    <property type="entry name" value="Carboxylesterase_B_AS"/>
</dbReference>
<dbReference type="PANTHER" id="PTHR11559">
    <property type="entry name" value="CARBOXYLESTERASE"/>
    <property type="match status" value="1"/>
</dbReference>
<proteinExistence type="inferred from homology"/>
<accession>A0A2J6SE50</accession>
<protein>
    <recommendedName>
        <fullName evidence="3">Carboxylic ester hydrolase</fullName>
        <ecNumber evidence="3">3.1.1.-</ecNumber>
    </recommendedName>
</protein>
<dbReference type="OrthoDB" id="408631at2759"/>
<feature type="domain" description="Carboxylesterase type B" evidence="4">
    <location>
        <begin position="3"/>
        <end position="310"/>
    </location>
</feature>
<name>A0A2J6SE50_HYAVF</name>
<gene>
    <name evidence="5" type="ORF">L207DRAFT_575673</name>
</gene>
<dbReference type="Pfam" id="PF00135">
    <property type="entry name" value="COesterase"/>
    <property type="match status" value="2"/>
</dbReference>
<dbReference type="STRING" id="1149755.A0A2J6SE50"/>
<evidence type="ECO:0000256" key="1">
    <source>
        <dbReference type="ARBA" id="ARBA00005964"/>
    </source>
</evidence>
<evidence type="ECO:0000256" key="3">
    <source>
        <dbReference type="RuleBase" id="RU361235"/>
    </source>
</evidence>
<sequence length="493" mass="53346">MSVVSIEQGDIRGDFRNGCYQFLGLPYAAPPTGARRWQPPSPPISWTGTRDATEFGASPIQTVDTGLPVGIKTSEDCLFLNVWTTNLEATAQQPVMCWIFGGGFLNGSSSMPNWHGNGLAARGVTMVSINYRLGAFGFLAHPEAGCNFAVLDWVAALKWISRNIQAFGGDPNNVTVFGQSSGGAAVRALLSTPSARGLFHRGIIQSAGFEEYASVSTPSLERVAAASQKVFDLLGSRDLELLPGLPSETVRAAAFAASGLNPPAGQLHTPANLQWYCVEDGKVITRGFEGWAKDVPVMFGITSDEMRGFYRPKSVYGHPHVVPADVYTHETLATMARALTHLGTVAIWSEPALATYSRFAALPGRTTYYYRFQRLAPAALRSGLRGYHSAEIPYIFGPMTRRTTWSPWGGPPATPTAEPIPEDSDFNSVDVSVAEAIQTAWVEFARTGIPRSNGMAWPACAESDPQYTAIGDKVEVKRLEIDPVEAILRELRV</sequence>
<evidence type="ECO:0000313" key="5">
    <source>
        <dbReference type="EMBL" id="PMD49030.1"/>
    </source>
</evidence>
<comment type="similarity">
    <text evidence="1 3">Belongs to the type-B carboxylesterase/lipase family.</text>
</comment>
<feature type="domain" description="Carboxylesterase type B" evidence="4">
    <location>
        <begin position="329"/>
        <end position="477"/>
    </location>
</feature>
<dbReference type="InterPro" id="IPR002018">
    <property type="entry name" value="CarbesteraseB"/>
</dbReference>
<evidence type="ECO:0000256" key="2">
    <source>
        <dbReference type="ARBA" id="ARBA00022801"/>
    </source>
</evidence>
<dbReference type="Gene3D" id="3.40.50.1820">
    <property type="entry name" value="alpha/beta hydrolase"/>
    <property type="match status" value="1"/>
</dbReference>
<dbReference type="PROSITE" id="PS00122">
    <property type="entry name" value="CARBOXYLESTERASE_B_1"/>
    <property type="match status" value="1"/>
</dbReference>
<dbReference type="AlphaFoldDB" id="A0A2J6SE50"/>
<keyword evidence="2 3" id="KW-0378">Hydrolase</keyword>
<dbReference type="SUPFAM" id="SSF53474">
    <property type="entry name" value="alpha/beta-Hydrolases"/>
    <property type="match status" value="1"/>
</dbReference>
<dbReference type="Proteomes" id="UP000235786">
    <property type="component" value="Unassembled WGS sequence"/>
</dbReference>
<dbReference type="InterPro" id="IPR029058">
    <property type="entry name" value="AB_hydrolase_fold"/>
</dbReference>
<evidence type="ECO:0000259" key="4">
    <source>
        <dbReference type="Pfam" id="PF00135"/>
    </source>
</evidence>
<evidence type="ECO:0000313" key="6">
    <source>
        <dbReference type="Proteomes" id="UP000235786"/>
    </source>
</evidence>
<reference evidence="5 6" key="1">
    <citation type="submission" date="2016-04" db="EMBL/GenBank/DDBJ databases">
        <title>A degradative enzymes factory behind the ericoid mycorrhizal symbiosis.</title>
        <authorList>
            <consortium name="DOE Joint Genome Institute"/>
            <person name="Martino E."/>
            <person name="Morin E."/>
            <person name="Grelet G."/>
            <person name="Kuo A."/>
            <person name="Kohler A."/>
            <person name="Daghino S."/>
            <person name="Barry K."/>
            <person name="Choi C."/>
            <person name="Cichocki N."/>
            <person name="Clum A."/>
            <person name="Copeland A."/>
            <person name="Hainaut M."/>
            <person name="Haridas S."/>
            <person name="Labutti K."/>
            <person name="Lindquist E."/>
            <person name="Lipzen A."/>
            <person name="Khouja H.-R."/>
            <person name="Murat C."/>
            <person name="Ohm R."/>
            <person name="Olson A."/>
            <person name="Spatafora J."/>
            <person name="Veneault-Fourrey C."/>
            <person name="Henrissat B."/>
            <person name="Grigoriev I."/>
            <person name="Martin F."/>
            <person name="Perotto S."/>
        </authorList>
    </citation>
    <scope>NUCLEOTIDE SEQUENCE [LARGE SCALE GENOMIC DNA]</scope>
    <source>
        <strain evidence="5 6">F</strain>
    </source>
</reference>
<dbReference type="EC" id="3.1.1.-" evidence="3"/>